<reference evidence="2 3" key="1">
    <citation type="submission" date="2020-05" db="EMBL/GenBank/DDBJ databases">
        <authorList>
            <person name="Campoy J."/>
            <person name="Schneeberger K."/>
            <person name="Spophaly S."/>
        </authorList>
    </citation>
    <scope>NUCLEOTIDE SEQUENCE [LARGE SCALE GENOMIC DNA]</scope>
    <source>
        <strain evidence="2">PruArmRojPasFocal</strain>
    </source>
</reference>
<feature type="compositionally biased region" description="Basic and acidic residues" evidence="1">
    <location>
        <begin position="88"/>
        <end position="98"/>
    </location>
</feature>
<evidence type="ECO:0000256" key="1">
    <source>
        <dbReference type="SAM" id="MobiDB-lite"/>
    </source>
</evidence>
<sequence>MEGGFAIVSQQVLLMKPSSRIALEKCQLKATVSSLPNLLDSHGQLVEYEEPSKLLDTNSYFSKLVAESWSSGKIENLMPKMSPITNPSKEKETDLNHY</sequence>
<dbReference type="EMBL" id="CAEKDK010000003">
    <property type="protein sequence ID" value="CAB4272421.1"/>
    <property type="molecule type" value="Genomic_DNA"/>
</dbReference>
<name>A0A6J5U7U3_PRUAR</name>
<gene>
    <name evidence="2" type="ORF">CURHAP_LOCUS19010</name>
</gene>
<protein>
    <submittedName>
        <fullName evidence="2">Uncharacterized protein</fullName>
    </submittedName>
</protein>
<proteinExistence type="predicted"/>
<evidence type="ECO:0000313" key="3">
    <source>
        <dbReference type="Proteomes" id="UP000507222"/>
    </source>
</evidence>
<organism evidence="2 3">
    <name type="scientific">Prunus armeniaca</name>
    <name type="common">Apricot</name>
    <name type="synonym">Armeniaca vulgaris</name>
    <dbReference type="NCBI Taxonomy" id="36596"/>
    <lineage>
        <taxon>Eukaryota</taxon>
        <taxon>Viridiplantae</taxon>
        <taxon>Streptophyta</taxon>
        <taxon>Embryophyta</taxon>
        <taxon>Tracheophyta</taxon>
        <taxon>Spermatophyta</taxon>
        <taxon>Magnoliopsida</taxon>
        <taxon>eudicotyledons</taxon>
        <taxon>Gunneridae</taxon>
        <taxon>Pentapetalae</taxon>
        <taxon>rosids</taxon>
        <taxon>fabids</taxon>
        <taxon>Rosales</taxon>
        <taxon>Rosaceae</taxon>
        <taxon>Amygdaloideae</taxon>
        <taxon>Amygdaleae</taxon>
        <taxon>Prunus</taxon>
    </lineage>
</organism>
<evidence type="ECO:0000313" key="2">
    <source>
        <dbReference type="EMBL" id="CAB4272421.1"/>
    </source>
</evidence>
<feature type="region of interest" description="Disordered" evidence="1">
    <location>
        <begin position="77"/>
        <end position="98"/>
    </location>
</feature>
<accession>A0A6J5U7U3</accession>
<dbReference type="AlphaFoldDB" id="A0A6J5U7U3"/>
<dbReference type="Proteomes" id="UP000507222">
    <property type="component" value="Unassembled WGS sequence"/>
</dbReference>